<dbReference type="Proteomes" id="UP001190700">
    <property type="component" value="Unassembled WGS sequence"/>
</dbReference>
<dbReference type="AlphaFoldDB" id="A0AAE0F205"/>
<feature type="region of interest" description="Disordered" evidence="1">
    <location>
        <begin position="166"/>
        <end position="202"/>
    </location>
</feature>
<dbReference type="EMBL" id="LGRX02028073">
    <property type="protein sequence ID" value="KAK3248452.1"/>
    <property type="molecule type" value="Genomic_DNA"/>
</dbReference>
<protein>
    <recommendedName>
        <fullName evidence="5">Transmembrane protein</fullName>
    </recommendedName>
</protein>
<gene>
    <name evidence="3" type="ORF">CYMTET_42083</name>
</gene>
<reference evidence="3 4" key="1">
    <citation type="journal article" date="2015" name="Genome Biol. Evol.">
        <title>Comparative Genomics of a Bacterivorous Green Alga Reveals Evolutionary Causalities and Consequences of Phago-Mixotrophic Mode of Nutrition.</title>
        <authorList>
            <person name="Burns J.A."/>
            <person name="Paasch A."/>
            <person name="Narechania A."/>
            <person name="Kim E."/>
        </authorList>
    </citation>
    <scope>NUCLEOTIDE SEQUENCE [LARGE SCALE GENOMIC DNA]</scope>
    <source>
        <strain evidence="3 4">PLY_AMNH</strain>
    </source>
</reference>
<keyword evidence="2" id="KW-1133">Transmembrane helix</keyword>
<evidence type="ECO:0000256" key="1">
    <source>
        <dbReference type="SAM" id="MobiDB-lite"/>
    </source>
</evidence>
<accession>A0AAE0F205</accession>
<keyword evidence="4" id="KW-1185">Reference proteome</keyword>
<feature type="transmembrane region" description="Helical" evidence="2">
    <location>
        <begin position="116"/>
        <end position="139"/>
    </location>
</feature>
<keyword evidence="2" id="KW-0812">Transmembrane</keyword>
<evidence type="ECO:0008006" key="5">
    <source>
        <dbReference type="Google" id="ProtNLM"/>
    </source>
</evidence>
<evidence type="ECO:0000256" key="2">
    <source>
        <dbReference type="SAM" id="Phobius"/>
    </source>
</evidence>
<evidence type="ECO:0000313" key="4">
    <source>
        <dbReference type="Proteomes" id="UP001190700"/>
    </source>
</evidence>
<organism evidence="3 4">
    <name type="scientific">Cymbomonas tetramitiformis</name>
    <dbReference type="NCBI Taxonomy" id="36881"/>
    <lineage>
        <taxon>Eukaryota</taxon>
        <taxon>Viridiplantae</taxon>
        <taxon>Chlorophyta</taxon>
        <taxon>Pyramimonadophyceae</taxon>
        <taxon>Pyramimonadales</taxon>
        <taxon>Pyramimonadaceae</taxon>
        <taxon>Cymbomonas</taxon>
    </lineage>
</organism>
<comment type="caution">
    <text evidence="3">The sequence shown here is derived from an EMBL/GenBank/DDBJ whole genome shotgun (WGS) entry which is preliminary data.</text>
</comment>
<proteinExistence type="predicted"/>
<keyword evidence="2" id="KW-0472">Membrane</keyword>
<name>A0AAE0F205_9CHLO</name>
<sequence>MARPNQANAVPIEFEGDFIQAMAQAAKVAEADVFVGGIYAGSMVVTSTIIFESQDTADFFLSYLQCCVAEVFASSIFEPYGPAELVTGSVASDTYGPTDVEDGEDDDNDALWDEGWFWAALAVAVMLITGALLLAQWYMQARHLLEKRREEQVQQQLEQEAHIQDKEEALASPLSGQPVAPTLMPRPSSASNRVQPLDQGLYGQMDVASAGSTSYS</sequence>
<evidence type="ECO:0000313" key="3">
    <source>
        <dbReference type="EMBL" id="KAK3248452.1"/>
    </source>
</evidence>